<dbReference type="InterPro" id="IPR035919">
    <property type="entry name" value="EAL_sf"/>
</dbReference>
<proteinExistence type="predicted"/>
<dbReference type="AlphaFoldDB" id="A0A850QMN8"/>
<organism evidence="3 4">
    <name type="scientific">Photobacterium damselae subsp. damselae</name>
    <name type="common">Listonella damsela</name>
    <dbReference type="NCBI Taxonomy" id="85581"/>
    <lineage>
        <taxon>Bacteria</taxon>
        <taxon>Pseudomonadati</taxon>
        <taxon>Pseudomonadota</taxon>
        <taxon>Gammaproteobacteria</taxon>
        <taxon>Vibrionales</taxon>
        <taxon>Vibrionaceae</taxon>
        <taxon>Photobacterium</taxon>
    </lineage>
</organism>
<evidence type="ECO:0000259" key="1">
    <source>
        <dbReference type="PROSITE" id="PS50040"/>
    </source>
</evidence>
<dbReference type="InterPro" id="IPR050706">
    <property type="entry name" value="Cyclic-di-GMP_PDE-like"/>
</dbReference>
<dbReference type="PROSITE" id="PS50040">
    <property type="entry name" value="EF1G_C"/>
    <property type="match status" value="1"/>
</dbReference>
<dbReference type="PROSITE" id="PS50883">
    <property type="entry name" value="EAL"/>
    <property type="match status" value="1"/>
</dbReference>
<dbReference type="Gene3D" id="3.20.20.450">
    <property type="entry name" value="EAL domain"/>
    <property type="match status" value="1"/>
</dbReference>
<dbReference type="SUPFAM" id="SSF141868">
    <property type="entry name" value="EAL domain-like"/>
    <property type="match status" value="1"/>
</dbReference>
<evidence type="ECO:0000313" key="4">
    <source>
        <dbReference type="Proteomes" id="UP000533429"/>
    </source>
</evidence>
<dbReference type="InterPro" id="IPR001633">
    <property type="entry name" value="EAL_dom"/>
</dbReference>
<reference evidence="3 4" key="1">
    <citation type="submission" date="2020-06" db="EMBL/GenBank/DDBJ databases">
        <title>Photobacterium damselae subsp. damselae comparative genomics.</title>
        <authorList>
            <person name="Osorio C.R."/>
        </authorList>
    </citation>
    <scope>NUCLEOTIDE SEQUENCE [LARGE SCALE GENOMIC DNA]</scope>
    <source>
        <strain evidence="3 4">TW250/03</strain>
    </source>
</reference>
<dbReference type="PANTHER" id="PTHR33121">
    <property type="entry name" value="CYCLIC DI-GMP PHOSPHODIESTERASE PDEF"/>
    <property type="match status" value="1"/>
</dbReference>
<dbReference type="EMBL" id="JABXOR010000422">
    <property type="protein sequence ID" value="NVO99915.1"/>
    <property type="molecule type" value="Genomic_DNA"/>
</dbReference>
<sequence length="158" mass="18039">MIKNIIGKSMLSQISGFHFNYQPIYANNRIKSYEALLRLNDKNISIETFIQSIENKPKFDLDVIQAVLFDIQDLNDTFTISINISILSLESDFFISKALNILKNKNIILEITEHEKANNLDLIAYNIQLLKSKTGVKFALDDFGRGYSNTESLMCLPV</sequence>
<evidence type="ECO:0000259" key="2">
    <source>
        <dbReference type="PROSITE" id="PS50883"/>
    </source>
</evidence>
<dbReference type="CDD" id="cd01948">
    <property type="entry name" value="EAL"/>
    <property type="match status" value="1"/>
</dbReference>
<protein>
    <submittedName>
        <fullName evidence="3">EAL domain-containing protein</fullName>
    </submittedName>
</protein>
<dbReference type="Pfam" id="PF00563">
    <property type="entry name" value="EAL"/>
    <property type="match status" value="1"/>
</dbReference>
<dbReference type="SMART" id="SM00052">
    <property type="entry name" value="EAL"/>
    <property type="match status" value="1"/>
</dbReference>
<dbReference type="GO" id="GO:0071111">
    <property type="term" value="F:cyclic-guanylate-specific phosphodiesterase activity"/>
    <property type="evidence" value="ECO:0007669"/>
    <property type="project" value="InterPro"/>
</dbReference>
<comment type="caution">
    <text evidence="3">The sequence shown here is derived from an EMBL/GenBank/DDBJ whole genome shotgun (WGS) entry which is preliminary data.</text>
</comment>
<dbReference type="PANTHER" id="PTHR33121:SF70">
    <property type="entry name" value="SIGNALING PROTEIN YKOW"/>
    <property type="match status" value="1"/>
</dbReference>
<dbReference type="InterPro" id="IPR001662">
    <property type="entry name" value="EF1B_G_C"/>
</dbReference>
<feature type="domain" description="EF-1-gamma C-terminal" evidence="1">
    <location>
        <begin position="116"/>
        <end position="158"/>
    </location>
</feature>
<dbReference type="GO" id="GO:0003746">
    <property type="term" value="F:translation elongation factor activity"/>
    <property type="evidence" value="ECO:0007669"/>
    <property type="project" value="InterPro"/>
</dbReference>
<accession>A0A850QMN8</accession>
<feature type="non-terminal residue" evidence="3">
    <location>
        <position position="158"/>
    </location>
</feature>
<name>A0A850QMN8_PHODD</name>
<dbReference type="Proteomes" id="UP000533429">
    <property type="component" value="Unassembled WGS sequence"/>
</dbReference>
<feature type="domain" description="EAL" evidence="2">
    <location>
        <begin position="1"/>
        <end position="158"/>
    </location>
</feature>
<evidence type="ECO:0000313" key="3">
    <source>
        <dbReference type="EMBL" id="NVO99915.1"/>
    </source>
</evidence>
<gene>
    <name evidence="3" type="ORF">HWA77_06795</name>
</gene>